<evidence type="ECO:0000256" key="3">
    <source>
        <dbReference type="ARBA" id="ARBA00022989"/>
    </source>
</evidence>
<dbReference type="Pfam" id="PF04756">
    <property type="entry name" value="OST3_OST6"/>
    <property type="match status" value="1"/>
</dbReference>
<organism evidence="7 8">
    <name type="scientific">Saccharomyces pastorianus</name>
    <name type="common">Lager yeast</name>
    <name type="synonym">Saccharomyces cerevisiae x Saccharomyces eubayanus</name>
    <dbReference type="NCBI Taxonomy" id="27292"/>
    <lineage>
        <taxon>Eukaryota</taxon>
        <taxon>Fungi</taxon>
        <taxon>Dikarya</taxon>
        <taxon>Ascomycota</taxon>
        <taxon>Saccharomycotina</taxon>
        <taxon>Saccharomycetes</taxon>
        <taxon>Saccharomycetales</taxon>
        <taxon>Saccharomycetaceae</taxon>
        <taxon>Saccharomyces</taxon>
    </lineage>
</organism>
<dbReference type="GO" id="GO:0018279">
    <property type="term" value="P:protein N-linked glycosylation via asparagine"/>
    <property type="evidence" value="ECO:0007669"/>
    <property type="project" value="TreeGrafter"/>
</dbReference>
<accession>A0A6C1EDG5</accession>
<feature type="signal peptide" evidence="6">
    <location>
        <begin position="1"/>
        <end position="24"/>
    </location>
</feature>
<proteinExistence type="predicted"/>
<dbReference type="Proteomes" id="UP000501346">
    <property type="component" value="Chromosome SeXIII-ScXIII"/>
</dbReference>
<dbReference type="GO" id="GO:0016740">
    <property type="term" value="F:transferase activity"/>
    <property type="evidence" value="ECO:0007669"/>
    <property type="project" value="UniProtKB-KW"/>
</dbReference>
<dbReference type="Gene3D" id="3.40.30.10">
    <property type="entry name" value="Glutaredoxin"/>
    <property type="match status" value="1"/>
</dbReference>
<dbReference type="GO" id="GO:0008250">
    <property type="term" value="C:oligosaccharyltransferase complex"/>
    <property type="evidence" value="ECO:0007669"/>
    <property type="project" value="TreeGrafter"/>
</dbReference>
<evidence type="ECO:0000256" key="1">
    <source>
        <dbReference type="ARBA" id="ARBA00004141"/>
    </source>
</evidence>
<dbReference type="AlphaFoldDB" id="A0A6C1EDG5"/>
<dbReference type="InterPro" id="IPR021149">
    <property type="entry name" value="OligosaccharylTrfase_OST3/OST6"/>
</dbReference>
<feature type="transmembrane region" description="Helical" evidence="5">
    <location>
        <begin position="300"/>
        <end position="318"/>
    </location>
</feature>
<evidence type="ECO:0000256" key="2">
    <source>
        <dbReference type="ARBA" id="ARBA00022692"/>
    </source>
</evidence>
<reference evidence="7 8" key="1">
    <citation type="journal article" date="2019" name="BMC Genomics">
        <title>Chromosome level assembly and comparative genome analysis confirm lager-brewing yeasts originated from a single hybridization.</title>
        <authorList>
            <person name="Salazar A.N."/>
            <person name="Gorter de Vries A.R."/>
            <person name="van den Broek M."/>
            <person name="Brouwers N."/>
            <person name="de la Torre Cortes P."/>
            <person name="Kuijpers N.G.A."/>
            <person name="Daran J.G."/>
            <person name="Abeel T."/>
        </authorList>
    </citation>
    <scope>NUCLEOTIDE SEQUENCE [LARGE SCALE GENOMIC DNA]</scope>
    <source>
        <strain evidence="7 8">CBS 1483</strain>
    </source>
</reference>
<keyword evidence="7" id="KW-0808">Transferase</keyword>
<keyword evidence="8" id="KW-1185">Reference proteome</keyword>
<dbReference type="PANTHER" id="PTHR12692">
    <property type="entry name" value="DOLICHYL-DIPHOSPHOOLIGOSACCHARIDE--PROTEIN GLYCOSYLTRANSFERASE-RELATED"/>
    <property type="match status" value="1"/>
</dbReference>
<sequence length="332" mass="38347">MKWYSASFILWIVLIFQKLQICSATVSNSIDDILQLQDENGVISVTAENYSMLSRAFPDYYNVLYITMRGTNSKGMGCELCYDFERSYHTVANAIHLQAPQSLSLFFTVDVNEVPQLVRDLQLKNVPHLVVYPPAEPSKQADFEWKTSPFYQYALVPDNAKDSLKFGDFLAKILNISITVHQDFNVQEFVYYFVACMALFIFVKKVILPKITNKWKFFCMILSFGLLFPSITGYKFTEMNRIPFIARDEKNRIMYFSGGSGWQFGIEIFSVSSMYIVMSSLCVLLICLPMTSRISEKMRGLLAPFLACVLFYFFSYFISCYLVKNPEYPIIF</sequence>
<protein>
    <submittedName>
        <fullName evidence="7">ER oligosaccharyltransferase complex subunit</fullName>
    </submittedName>
</protein>
<dbReference type="PANTHER" id="PTHR12692:SF3">
    <property type="entry name" value="DOLICHYL-DIPHOSPHOOLIGOSACCHARIDE--PROTEIN GLYCOSYLTRANSFERASE SUBUNIT OST6"/>
    <property type="match status" value="1"/>
</dbReference>
<evidence type="ECO:0000313" key="8">
    <source>
        <dbReference type="Proteomes" id="UP000501346"/>
    </source>
</evidence>
<keyword evidence="2 5" id="KW-0812">Transmembrane</keyword>
<evidence type="ECO:0000256" key="5">
    <source>
        <dbReference type="SAM" id="Phobius"/>
    </source>
</evidence>
<dbReference type="EMBL" id="CP049010">
    <property type="protein sequence ID" value="QID87129.1"/>
    <property type="molecule type" value="Genomic_DNA"/>
</dbReference>
<feature type="transmembrane region" description="Helical" evidence="5">
    <location>
        <begin position="215"/>
        <end position="234"/>
    </location>
</feature>
<evidence type="ECO:0000256" key="4">
    <source>
        <dbReference type="ARBA" id="ARBA00023136"/>
    </source>
</evidence>
<comment type="subcellular location">
    <subcellularLocation>
        <location evidence="1">Membrane</location>
        <topology evidence="1">Multi-pass membrane protein</topology>
    </subcellularLocation>
</comment>
<evidence type="ECO:0000313" key="7">
    <source>
        <dbReference type="EMBL" id="QID87129.1"/>
    </source>
</evidence>
<gene>
    <name evidence="7" type="primary">OST6_2</name>
    <name evidence="7" type="ORF">GRS66_009789</name>
</gene>
<keyword evidence="3 5" id="KW-1133">Transmembrane helix</keyword>
<feature type="transmembrane region" description="Helical" evidence="5">
    <location>
        <begin position="189"/>
        <end position="208"/>
    </location>
</feature>
<dbReference type="OrthoDB" id="67566at2759"/>
<evidence type="ECO:0000256" key="6">
    <source>
        <dbReference type="SAM" id="SignalP"/>
    </source>
</evidence>
<feature type="transmembrane region" description="Helical" evidence="5">
    <location>
        <begin position="264"/>
        <end position="288"/>
    </location>
</feature>
<name>A0A6C1EDG5_SACPS</name>
<keyword evidence="6" id="KW-0732">Signal</keyword>
<feature type="chain" id="PRO_5025660671" evidence="6">
    <location>
        <begin position="25"/>
        <end position="332"/>
    </location>
</feature>
<keyword evidence="4 5" id="KW-0472">Membrane</keyword>